<comment type="similarity">
    <text evidence="1">Belongs to the choline/ethanolamine kinase family.</text>
</comment>
<evidence type="ECO:0000256" key="1">
    <source>
        <dbReference type="ARBA" id="ARBA00038211"/>
    </source>
</evidence>
<dbReference type="InterPro" id="IPR011009">
    <property type="entry name" value="Kinase-like_dom_sf"/>
</dbReference>
<evidence type="ECO:0008006" key="4">
    <source>
        <dbReference type="Google" id="ProtNLM"/>
    </source>
</evidence>
<dbReference type="Proteomes" id="UP000326396">
    <property type="component" value="Linkage Group LG6"/>
</dbReference>
<organism evidence="2 3">
    <name type="scientific">Mikania micrantha</name>
    <name type="common">bitter vine</name>
    <dbReference type="NCBI Taxonomy" id="192012"/>
    <lineage>
        <taxon>Eukaryota</taxon>
        <taxon>Viridiplantae</taxon>
        <taxon>Streptophyta</taxon>
        <taxon>Embryophyta</taxon>
        <taxon>Tracheophyta</taxon>
        <taxon>Spermatophyta</taxon>
        <taxon>Magnoliopsida</taxon>
        <taxon>eudicotyledons</taxon>
        <taxon>Gunneridae</taxon>
        <taxon>Pentapetalae</taxon>
        <taxon>asterids</taxon>
        <taxon>campanulids</taxon>
        <taxon>Asterales</taxon>
        <taxon>Asteraceae</taxon>
        <taxon>Asteroideae</taxon>
        <taxon>Heliantheae alliance</taxon>
        <taxon>Eupatorieae</taxon>
        <taxon>Mikania</taxon>
    </lineage>
</organism>
<dbReference type="PANTHER" id="PTHR22603">
    <property type="entry name" value="CHOLINE/ETHANOALAMINE KINASE"/>
    <property type="match status" value="1"/>
</dbReference>
<dbReference type="GO" id="GO:0005737">
    <property type="term" value="C:cytoplasm"/>
    <property type="evidence" value="ECO:0007669"/>
    <property type="project" value="TreeGrafter"/>
</dbReference>
<dbReference type="PANTHER" id="PTHR22603:SF81">
    <property type="entry name" value="CHOLINE KINASE 2-RELATED"/>
    <property type="match status" value="1"/>
</dbReference>
<dbReference type="GO" id="GO:0006646">
    <property type="term" value="P:phosphatidylethanolamine biosynthetic process"/>
    <property type="evidence" value="ECO:0007669"/>
    <property type="project" value="TreeGrafter"/>
</dbReference>
<dbReference type="AlphaFoldDB" id="A0A5N6MBT6"/>
<keyword evidence="3" id="KW-1185">Reference proteome</keyword>
<proteinExistence type="inferred from homology"/>
<comment type="caution">
    <text evidence="2">The sequence shown here is derived from an EMBL/GenBank/DDBJ whole genome shotgun (WGS) entry which is preliminary data.</text>
</comment>
<dbReference type="GO" id="GO:0004305">
    <property type="term" value="F:ethanolamine kinase activity"/>
    <property type="evidence" value="ECO:0007669"/>
    <property type="project" value="TreeGrafter"/>
</dbReference>
<evidence type="ECO:0000313" key="2">
    <source>
        <dbReference type="EMBL" id="KAD3337843.1"/>
    </source>
</evidence>
<dbReference type="CDD" id="cd05157">
    <property type="entry name" value="ETNK_euk"/>
    <property type="match status" value="1"/>
</dbReference>
<dbReference type="Pfam" id="PF01633">
    <property type="entry name" value="Choline_kinase"/>
    <property type="match status" value="1"/>
</dbReference>
<name>A0A5N6MBT6_9ASTR</name>
<dbReference type="EMBL" id="SZYD01000016">
    <property type="protein sequence ID" value="KAD3337843.1"/>
    <property type="molecule type" value="Genomic_DNA"/>
</dbReference>
<dbReference type="GO" id="GO:0004103">
    <property type="term" value="F:choline kinase activity"/>
    <property type="evidence" value="ECO:0007669"/>
    <property type="project" value="TreeGrafter"/>
</dbReference>
<gene>
    <name evidence="2" type="ORF">E3N88_33364</name>
</gene>
<dbReference type="OrthoDB" id="10267235at2759"/>
<protein>
    <recommendedName>
        <fullName evidence="4">Choline kinase N-terminal domain-containing protein</fullName>
    </recommendedName>
</protein>
<dbReference type="Gene3D" id="3.90.1200.10">
    <property type="match status" value="1"/>
</dbReference>
<accession>A0A5N6MBT6</accession>
<evidence type="ECO:0000313" key="3">
    <source>
        <dbReference type="Proteomes" id="UP000326396"/>
    </source>
</evidence>
<sequence>MESTEKVDAIGSRLPAEAMRILKSLASQWDDIIDVDGLQMIRLKGAMTNEVYQIKWPTNRERSRKTLSACDLRDPDISALIASKLKEFHDLDMPGAKKALVWDRLREWLNAAKSMCSAEETGALRLDAIEEEIEILYKCLASDQHIAFCHNDLQYGNIMIDEDTRSITIIDYEYACYNPFMFDIANHFCEMAADYHTETPHALEYSKYPDLEERRRFLQVYLSSSGNHPINLDINNILEEVEKYTLASHLLWGLWGVISEHVNEIDFDYMEYAKQRFHEYWLQKPKIKFLTVKCVKHGNEIVRGQYIMESVIMCRGQGWLMDTQLHETMKQ</sequence>
<reference evidence="2 3" key="1">
    <citation type="submission" date="2019-05" db="EMBL/GenBank/DDBJ databases">
        <title>Mikania micrantha, genome provides insights into the molecular mechanism of rapid growth.</title>
        <authorList>
            <person name="Liu B."/>
        </authorList>
    </citation>
    <scope>NUCLEOTIDE SEQUENCE [LARGE SCALE GENOMIC DNA]</scope>
    <source>
        <strain evidence="2">NLD-2019</strain>
        <tissue evidence="2">Leaf</tissue>
    </source>
</reference>
<dbReference type="SUPFAM" id="SSF56112">
    <property type="entry name" value="Protein kinase-like (PK-like)"/>
    <property type="match status" value="1"/>
</dbReference>